<dbReference type="Gene3D" id="3.40.50.300">
    <property type="entry name" value="P-loop containing nucleotide triphosphate hydrolases"/>
    <property type="match status" value="1"/>
</dbReference>
<evidence type="ECO:0000256" key="1">
    <source>
        <dbReference type="ARBA" id="ARBA00008428"/>
    </source>
</evidence>
<dbReference type="GO" id="GO:0005524">
    <property type="term" value="F:ATP binding"/>
    <property type="evidence" value="ECO:0007669"/>
    <property type="project" value="UniProtKB-KW"/>
</dbReference>
<dbReference type="PATRIC" id="fig|1301098.3.peg.5013"/>
<dbReference type="AlphaFoldDB" id="A0A024HP92"/>
<evidence type="ECO:0000256" key="8">
    <source>
        <dbReference type="ARBA" id="ARBA00023125"/>
    </source>
</evidence>
<dbReference type="HOGENOM" id="CLU_005373_0_0_6"/>
<gene>
    <name evidence="13" type="primary">dnab1</name>
    <name evidence="13" type="ORF">PKB_5039</name>
</gene>
<keyword evidence="2" id="KW-0639">Primosome</keyword>
<dbReference type="InterPro" id="IPR027417">
    <property type="entry name" value="P-loop_NTPase"/>
</dbReference>
<dbReference type="InterPro" id="IPR003593">
    <property type="entry name" value="AAA+_ATPase"/>
</dbReference>
<proteinExistence type="inferred from homology"/>
<keyword evidence="5 13" id="KW-0378">Hydrolase</keyword>
<dbReference type="GO" id="GO:0043139">
    <property type="term" value="F:5'-3' DNA helicase activity"/>
    <property type="evidence" value="ECO:0007669"/>
    <property type="project" value="UniProtKB-EC"/>
</dbReference>
<reference evidence="13 14" key="1">
    <citation type="submission" date="2013-03" db="EMBL/GenBank/DDBJ databases">
        <authorList>
            <person name="Linke B."/>
        </authorList>
    </citation>
    <scope>NUCLEOTIDE SEQUENCE [LARGE SCALE GENOMIC DNA]</scope>
    <source>
        <strain evidence="13 14">B13</strain>
    </source>
</reference>
<dbReference type="InterPro" id="IPR016136">
    <property type="entry name" value="DNA_helicase_N/primase_C"/>
</dbReference>
<evidence type="ECO:0000256" key="2">
    <source>
        <dbReference type="ARBA" id="ARBA00022515"/>
    </source>
</evidence>
<dbReference type="SUPFAM" id="SSF52540">
    <property type="entry name" value="P-loop containing nucleoside triphosphate hydrolases"/>
    <property type="match status" value="1"/>
</dbReference>
<dbReference type="EMBL" id="HG322950">
    <property type="protein sequence ID" value="CDF86352.1"/>
    <property type="molecule type" value="Genomic_DNA"/>
</dbReference>
<dbReference type="STRING" id="1301098.PKB_5039"/>
<dbReference type="OrthoDB" id="9773982at2"/>
<evidence type="ECO:0000256" key="3">
    <source>
        <dbReference type="ARBA" id="ARBA00022705"/>
    </source>
</evidence>
<keyword evidence="14" id="KW-1185">Reference proteome</keyword>
<dbReference type="Pfam" id="PF00772">
    <property type="entry name" value="DnaB"/>
    <property type="match status" value="1"/>
</dbReference>
<keyword evidence="9" id="KW-0413">Isomerase</keyword>
<dbReference type="GO" id="GO:1990077">
    <property type="term" value="C:primosome complex"/>
    <property type="evidence" value="ECO:0007669"/>
    <property type="project" value="UniProtKB-KW"/>
</dbReference>
<keyword evidence="4" id="KW-0547">Nucleotide-binding</keyword>
<keyword evidence="7" id="KW-0067">ATP-binding</keyword>
<evidence type="ECO:0000259" key="12">
    <source>
        <dbReference type="PROSITE" id="PS51199"/>
    </source>
</evidence>
<dbReference type="Pfam" id="PF03796">
    <property type="entry name" value="DnaB_C"/>
    <property type="match status" value="1"/>
</dbReference>
<evidence type="ECO:0000256" key="4">
    <source>
        <dbReference type="ARBA" id="ARBA00022741"/>
    </source>
</evidence>
<dbReference type="GO" id="GO:0005829">
    <property type="term" value="C:cytosol"/>
    <property type="evidence" value="ECO:0007669"/>
    <property type="project" value="TreeGrafter"/>
</dbReference>
<evidence type="ECO:0000256" key="9">
    <source>
        <dbReference type="ARBA" id="ARBA00023235"/>
    </source>
</evidence>
<name>A0A024HP92_PSEKB</name>
<protein>
    <recommendedName>
        <fullName evidence="10">DNA 5'-3' helicase</fullName>
        <ecNumber evidence="10">5.6.2.3</ecNumber>
    </recommendedName>
</protein>
<evidence type="ECO:0000256" key="5">
    <source>
        <dbReference type="ARBA" id="ARBA00022801"/>
    </source>
</evidence>
<dbReference type="Proteomes" id="UP000025241">
    <property type="component" value="Chromosome I"/>
</dbReference>
<evidence type="ECO:0000313" key="14">
    <source>
        <dbReference type="Proteomes" id="UP000025241"/>
    </source>
</evidence>
<evidence type="ECO:0000256" key="10">
    <source>
        <dbReference type="ARBA" id="ARBA00044969"/>
    </source>
</evidence>
<dbReference type="InterPro" id="IPR036185">
    <property type="entry name" value="DNA_heli_DnaB-like_N_sf"/>
</dbReference>
<evidence type="ECO:0000256" key="6">
    <source>
        <dbReference type="ARBA" id="ARBA00022806"/>
    </source>
</evidence>
<comment type="catalytic activity">
    <reaction evidence="11">
        <text>ATP + H2O = ADP + phosphate + H(+)</text>
        <dbReference type="Rhea" id="RHEA:13065"/>
        <dbReference type="ChEBI" id="CHEBI:15377"/>
        <dbReference type="ChEBI" id="CHEBI:15378"/>
        <dbReference type="ChEBI" id="CHEBI:30616"/>
        <dbReference type="ChEBI" id="CHEBI:43474"/>
        <dbReference type="ChEBI" id="CHEBI:456216"/>
        <dbReference type="EC" id="5.6.2.3"/>
    </reaction>
</comment>
<dbReference type="GO" id="GO:0006269">
    <property type="term" value="P:DNA replication, synthesis of primer"/>
    <property type="evidence" value="ECO:0007669"/>
    <property type="project" value="UniProtKB-KW"/>
</dbReference>
<dbReference type="InterPro" id="IPR007693">
    <property type="entry name" value="DNA_helicase_DnaB-like_N"/>
</dbReference>
<dbReference type="SMART" id="SM00382">
    <property type="entry name" value="AAA"/>
    <property type="match status" value="1"/>
</dbReference>
<keyword evidence="8" id="KW-0238">DNA-binding</keyword>
<dbReference type="SUPFAM" id="SSF48024">
    <property type="entry name" value="N-terminal domain of DnaB helicase"/>
    <property type="match status" value="1"/>
</dbReference>
<evidence type="ECO:0000256" key="7">
    <source>
        <dbReference type="ARBA" id="ARBA00022840"/>
    </source>
</evidence>
<evidence type="ECO:0000256" key="11">
    <source>
        <dbReference type="ARBA" id="ARBA00048954"/>
    </source>
</evidence>
<dbReference type="InterPro" id="IPR007694">
    <property type="entry name" value="DNA_helicase_DnaB-like_C"/>
</dbReference>
<keyword evidence="3" id="KW-0235">DNA replication</keyword>
<dbReference type="PROSITE" id="PS51199">
    <property type="entry name" value="SF4_HELICASE"/>
    <property type="match status" value="1"/>
</dbReference>
<dbReference type="KEGG" id="pkc:PKB_5039"/>
<evidence type="ECO:0000313" key="13">
    <source>
        <dbReference type="EMBL" id="CDF86352.1"/>
    </source>
</evidence>
<dbReference type="RefSeq" id="WP_043255418.1">
    <property type="nucleotide sequence ID" value="NZ_HG322950.1"/>
</dbReference>
<keyword evidence="6 13" id="KW-0347">Helicase</keyword>
<reference evidence="13 14" key="2">
    <citation type="submission" date="2014-05" db="EMBL/GenBank/DDBJ databases">
        <title>Genome sequence of the 3-chlorobenzoate degrading bacterium Pseudomonas knackmussii B13 shows multiple evidence for horizontal gene transfer.</title>
        <authorList>
            <person name="Miyazaki R."/>
            <person name="Bertelli C."/>
            <person name="Falquet L."/>
            <person name="Robinson-Rechavi M."/>
            <person name="Gharib W."/>
            <person name="Roy S."/>
            <person name="Van der Meer J.R."/>
        </authorList>
    </citation>
    <scope>NUCLEOTIDE SEQUENCE [LARGE SCALE GENOMIC DNA]</scope>
    <source>
        <strain evidence="13 14">B13</strain>
    </source>
</reference>
<dbReference type="PANTHER" id="PTHR30153:SF2">
    <property type="entry name" value="REPLICATIVE DNA HELICASE"/>
    <property type="match status" value="1"/>
</dbReference>
<dbReference type="GO" id="GO:0016887">
    <property type="term" value="F:ATP hydrolysis activity"/>
    <property type="evidence" value="ECO:0007669"/>
    <property type="project" value="RHEA"/>
</dbReference>
<comment type="similarity">
    <text evidence="1">Belongs to the helicase family. DnaB subfamily.</text>
</comment>
<dbReference type="PANTHER" id="PTHR30153">
    <property type="entry name" value="REPLICATIVE DNA HELICASE DNAB"/>
    <property type="match status" value="1"/>
</dbReference>
<feature type="domain" description="SF4 helicase" evidence="12">
    <location>
        <begin position="175"/>
        <end position="441"/>
    </location>
</feature>
<dbReference type="EC" id="5.6.2.3" evidence="10"/>
<dbReference type="eggNOG" id="COG0305">
    <property type="taxonomic scope" value="Bacteria"/>
</dbReference>
<dbReference type="CDD" id="cd00984">
    <property type="entry name" value="DnaB_C"/>
    <property type="match status" value="1"/>
</dbReference>
<accession>A0A024HP92</accession>
<organism evidence="13 14">
    <name type="scientific">Pseudomonas knackmussii (strain DSM 6978 / CCUG 54928 / LMG 23759 / B13)</name>
    <dbReference type="NCBI Taxonomy" id="1301098"/>
    <lineage>
        <taxon>Bacteria</taxon>
        <taxon>Pseudomonadati</taxon>
        <taxon>Pseudomonadota</taxon>
        <taxon>Gammaproteobacteria</taxon>
        <taxon>Pseudomonadales</taxon>
        <taxon>Pseudomonadaceae</taxon>
        <taxon>Pseudomonas</taxon>
    </lineage>
</organism>
<dbReference type="Gene3D" id="1.10.860.10">
    <property type="entry name" value="DNAb Helicase, Chain A"/>
    <property type="match status" value="1"/>
</dbReference>
<sequence length="466" mass="51360">MSRELYSLESEHGVLGAILRAAVQQDTALVDQVVETITAADFYFDDNAALFQTIADLHAEGVPVDPVTIAQVRPTLPSTGRTLAYAGEIAMNVPSTANWRTYSRHLRERAVLRRLIDAARTVEDLATEDRPLAEIIARAQEAMADLRDLDDDTPAYRRLDEVVLKVCDKLDDGLNDRLPKFQETGLADLDKLMRGIRPKKVTVIAGLPGSGKTTLALQIAQHNAVKRGRPWLVFSLEMPEEELGTRAIASLGGIDLKRLDAPKDMDEDDWQRVGVAANQAKDAPLFICDDPAVTPSRMRAIARRAKREHGLAGIVVDYLGLVPVDVRGRTRSDEVGAVSKALLHLSKELDVPVIVLSQLNRESTKRTGKAKRPQASDLRDSGEIEADASCILIVHRDMDSEEGQNGITEVLMPKNRNAQPGMCHVQQQGQYGRFVNLFGYREPSQEEVEMGRSTFANQYGKKGKAA</sequence>
<dbReference type="GO" id="GO:0003677">
    <property type="term" value="F:DNA binding"/>
    <property type="evidence" value="ECO:0007669"/>
    <property type="project" value="UniProtKB-KW"/>
</dbReference>